<reference evidence="2 3" key="1">
    <citation type="submission" date="2019-03" db="EMBL/GenBank/DDBJ databases">
        <title>Genomic Encyclopedia of Type Strains, Phase IV (KMG-IV): sequencing the most valuable type-strain genomes for metagenomic binning, comparative biology and taxonomic classification.</title>
        <authorList>
            <person name="Goeker M."/>
        </authorList>
    </citation>
    <scope>NUCLEOTIDE SEQUENCE [LARGE SCALE GENOMIC DNA]</scope>
    <source>
        <strain evidence="2 3">DSM 25894</strain>
    </source>
</reference>
<sequence length="47" mass="5520">MINPKQSFEELLKAARESILENPEEMENIERRVEERLSATTRSDELS</sequence>
<evidence type="ECO:0000313" key="2">
    <source>
        <dbReference type="EMBL" id="TCT26651.1"/>
    </source>
</evidence>
<dbReference type="InterPro" id="IPR025004">
    <property type="entry name" value="SenN/SenS"/>
</dbReference>
<comment type="caution">
    <text evidence="2">The sequence shown here is derived from an EMBL/GenBank/DDBJ whole genome shotgun (WGS) entry which is preliminary data.</text>
</comment>
<dbReference type="EMBL" id="SMAN01000001">
    <property type="protein sequence ID" value="TCT26651.1"/>
    <property type="molecule type" value="Genomic_DNA"/>
</dbReference>
<evidence type="ECO:0000256" key="1">
    <source>
        <dbReference type="SAM" id="MobiDB-lite"/>
    </source>
</evidence>
<evidence type="ECO:0000313" key="3">
    <source>
        <dbReference type="Proteomes" id="UP000294650"/>
    </source>
</evidence>
<gene>
    <name evidence="2" type="ORF">EDD68_1013</name>
</gene>
<name>A0A4V2V2V6_9BACI</name>
<feature type="region of interest" description="Disordered" evidence="1">
    <location>
        <begin position="26"/>
        <end position="47"/>
    </location>
</feature>
<feature type="compositionally biased region" description="Basic and acidic residues" evidence="1">
    <location>
        <begin position="28"/>
        <end position="47"/>
    </location>
</feature>
<dbReference type="Proteomes" id="UP000294650">
    <property type="component" value="Unassembled WGS sequence"/>
</dbReference>
<protein>
    <submittedName>
        <fullName evidence="2">Fur-regulated basic protein B</fullName>
    </submittedName>
</protein>
<dbReference type="AlphaFoldDB" id="A0A4V2V2V6"/>
<keyword evidence="3" id="KW-1185">Reference proteome</keyword>
<organism evidence="2 3">
    <name type="scientific">Melghiribacillus thermohalophilus</name>
    <dbReference type="NCBI Taxonomy" id="1324956"/>
    <lineage>
        <taxon>Bacteria</taxon>
        <taxon>Bacillati</taxon>
        <taxon>Bacillota</taxon>
        <taxon>Bacilli</taxon>
        <taxon>Bacillales</taxon>
        <taxon>Bacillaceae</taxon>
        <taxon>Melghiribacillus</taxon>
    </lineage>
</organism>
<dbReference type="RefSeq" id="WP_132369888.1">
    <property type="nucleotide sequence ID" value="NZ_SMAN01000001.1"/>
</dbReference>
<dbReference type="Pfam" id="PF13040">
    <property type="entry name" value="Fur_reg_FbpB"/>
    <property type="match status" value="1"/>
</dbReference>
<accession>A0A4V2V2V6</accession>
<proteinExistence type="predicted"/>